<dbReference type="InterPro" id="IPR050570">
    <property type="entry name" value="Cell_wall_metabolism_enzyme"/>
</dbReference>
<reference evidence="4" key="1">
    <citation type="journal article" date="2014" name="Int. J. Syst. Evol. Microbiol.">
        <title>Complete genome sequence of Corynebacterium casei LMG S-19264T (=DSM 44701T), isolated from a smear-ripened cheese.</title>
        <authorList>
            <consortium name="US DOE Joint Genome Institute (JGI-PGF)"/>
            <person name="Walter F."/>
            <person name="Albersmeier A."/>
            <person name="Kalinowski J."/>
            <person name="Ruckert C."/>
        </authorList>
    </citation>
    <scope>NUCLEOTIDE SEQUENCE</scope>
    <source>
        <strain evidence="4">CGMCC 1.15152</strain>
    </source>
</reference>
<dbReference type="PANTHER" id="PTHR21666">
    <property type="entry name" value="PEPTIDASE-RELATED"/>
    <property type="match status" value="1"/>
</dbReference>
<dbReference type="EMBL" id="BMHO01000001">
    <property type="protein sequence ID" value="GGD40528.1"/>
    <property type="molecule type" value="Genomic_DNA"/>
</dbReference>
<comment type="caution">
    <text evidence="4">The sequence shown here is derived from an EMBL/GenBank/DDBJ whole genome shotgun (WGS) entry which is preliminary data.</text>
</comment>
<evidence type="ECO:0000256" key="1">
    <source>
        <dbReference type="ARBA" id="ARBA00022729"/>
    </source>
</evidence>
<dbReference type="Proteomes" id="UP000633205">
    <property type="component" value="Unassembled WGS sequence"/>
</dbReference>
<name>A0A917DII1_9MICO</name>
<dbReference type="SUPFAM" id="SSF51261">
    <property type="entry name" value="Duplicated hybrid motif"/>
    <property type="match status" value="1"/>
</dbReference>
<protein>
    <recommendedName>
        <fullName evidence="3">M23ase beta-sheet core domain-containing protein</fullName>
    </recommendedName>
</protein>
<feature type="domain" description="M23ase beta-sheet core" evidence="3">
    <location>
        <begin position="59"/>
        <end position="150"/>
    </location>
</feature>
<dbReference type="AlphaFoldDB" id="A0A917DII1"/>
<feature type="region of interest" description="Disordered" evidence="2">
    <location>
        <begin position="9"/>
        <end position="30"/>
    </location>
</feature>
<reference evidence="4" key="2">
    <citation type="submission" date="2020-09" db="EMBL/GenBank/DDBJ databases">
        <authorList>
            <person name="Sun Q."/>
            <person name="Zhou Y."/>
        </authorList>
    </citation>
    <scope>NUCLEOTIDE SEQUENCE</scope>
    <source>
        <strain evidence="4">CGMCC 1.15152</strain>
    </source>
</reference>
<dbReference type="GO" id="GO:0004222">
    <property type="term" value="F:metalloendopeptidase activity"/>
    <property type="evidence" value="ECO:0007669"/>
    <property type="project" value="TreeGrafter"/>
</dbReference>
<organism evidence="4 5">
    <name type="scientific">Microbacterium faecale</name>
    <dbReference type="NCBI Taxonomy" id="1804630"/>
    <lineage>
        <taxon>Bacteria</taxon>
        <taxon>Bacillati</taxon>
        <taxon>Actinomycetota</taxon>
        <taxon>Actinomycetes</taxon>
        <taxon>Micrococcales</taxon>
        <taxon>Microbacteriaceae</taxon>
        <taxon>Microbacterium</taxon>
    </lineage>
</organism>
<dbReference type="Pfam" id="PF01551">
    <property type="entry name" value="Peptidase_M23"/>
    <property type="match status" value="1"/>
</dbReference>
<dbReference type="PANTHER" id="PTHR21666:SF289">
    <property type="entry name" value="L-ALA--D-GLU ENDOPEPTIDASE"/>
    <property type="match status" value="1"/>
</dbReference>
<evidence type="ECO:0000313" key="4">
    <source>
        <dbReference type="EMBL" id="GGD40528.1"/>
    </source>
</evidence>
<evidence type="ECO:0000256" key="2">
    <source>
        <dbReference type="SAM" id="MobiDB-lite"/>
    </source>
</evidence>
<dbReference type="InterPro" id="IPR011055">
    <property type="entry name" value="Dup_hybrid_motif"/>
</dbReference>
<sequence>MWVALDAAAPAAANISDPPPTAPLASDEAMHPSAPWAWPGGRAEIVRPFDAPAHDYGAGHRGLDVAVSGQEIVAPADGVVAFRGTVVDRPLITIDHGAGLVSTLEPVASELSPGARVTRGTAVGTLASGGHTPAGAVHLGARINGAYVNPLALLGAATRPILLPCCDGPP</sequence>
<keyword evidence="5" id="KW-1185">Reference proteome</keyword>
<accession>A0A917DII1</accession>
<dbReference type="Gene3D" id="2.70.70.10">
    <property type="entry name" value="Glucose Permease (Domain IIA)"/>
    <property type="match status" value="1"/>
</dbReference>
<dbReference type="CDD" id="cd12797">
    <property type="entry name" value="M23_peptidase"/>
    <property type="match status" value="1"/>
</dbReference>
<keyword evidence="1" id="KW-0732">Signal</keyword>
<evidence type="ECO:0000313" key="5">
    <source>
        <dbReference type="Proteomes" id="UP000633205"/>
    </source>
</evidence>
<dbReference type="InterPro" id="IPR016047">
    <property type="entry name" value="M23ase_b-sheet_dom"/>
</dbReference>
<gene>
    <name evidence="4" type="ORF">GCM10010915_21710</name>
</gene>
<evidence type="ECO:0000259" key="3">
    <source>
        <dbReference type="Pfam" id="PF01551"/>
    </source>
</evidence>
<proteinExistence type="predicted"/>